<feature type="region of interest" description="Disordered" evidence="1">
    <location>
        <begin position="106"/>
        <end position="128"/>
    </location>
</feature>
<gene>
    <name evidence="2" type="ORF">TIFTF001_024777</name>
</gene>
<evidence type="ECO:0000313" key="2">
    <source>
        <dbReference type="EMBL" id="GMN55651.1"/>
    </source>
</evidence>
<dbReference type="Proteomes" id="UP001187192">
    <property type="component" value="Unassembled WGS sequence"/>
</dbReference>
<organism evidence="2 3">
    <name type="scientific">Ficus carica</name>
    <name type="common">Common fig</name>
    <dbReference type="NCBI Taxonomy" id="3494"/>
    <lineage>
        <taxon>Eukaryota</taxon>
        <taxon>Viridiplantae</taxon>
        <taxon>Streptophyta</taxon>
        <taxon>Embryophyta</taxon>
        <taxon>Tracheophyta</taxon>
        <taxon>Spermatophyta</taxon>
        <taxon>Magnoliopsida</taxon>
        <taxon>eudicotyledons</taxon>
        <taxon>Gunneridae</taxon>
        <taxon>Pentapetalae</taxon>
        <taxon>rosids</taxon>
        <taxon>fabids</taxon>
        <taxon>Rosales</taxon>
        <taxon>Moraceae</taxon>
        <taxon>Ficeae</taxon>
        <taxon>Ficus</taxon>
    </lineage>
</organism>
<protein>
    <submittedName>
        <fullName evidence="2">Uncharacterized protein</fullName>
    </submittedName>
</protein>
<reference evidence="2" key="1">
    <citation type="submission" date="2023-07" db="EMBL/GenBank/DDBJ databases">
        <title>draft genome sequence of fig (Ficus carica).</title>
        <authorList>
            <person name="Takahashi T."/>
            <person name="Nishimura K."/>
        </authorList>
    </citation>
    <scope>NUCLEOTIDE SEQUENCE</scope>
</reference>
<feature type="compositionally biased region" description="Low complexity" evidence="1">
    <location>
        <begin position="106"/>
        <end position="120"/>
    </location>
</feature>
<accession>A0AA88AYA4</accession>
<name>A0AA88AYA4_FICCA</name>
<evidence type="ECO:0000313" key="3">
    <source>
        <dbReference type="Proteomes" id="UP001187192"/>
    </source>
</evidence>
<dbReference type="AlphaFoldDB" id="A0AA88AYA4"/>
<evidence type="ECO:0000256" key="1">
    <source>
        <dbReference type="SAM" id="MobiDB-lite"/>
    </source>
</evidence>
<dbReference type="EMBL" id="BTGU01000058">
    <property type="protein sequence ID" value="GMN55651.1"/>
    <property type="molecule type" value="Genomic_DNA"/>
</dbReference>
<proteinExistence type="predicted"/>
<sequence length="286" mass="31896">MAESPQRSSEQRRNVLFECDYKNVEDKIRTPDDVLTKLHRHQKQALFWMRERENFIELPPFWEERNGGRTVYKLPSGSAYGSISGSVSGSGFVSASVGSSSGSVSVSVGSSSVSVSASGGRKQKKKRRRSPSLLFCGILLRYAYRKAKRVGYQQPAVGYQLAIKWKPVAYRPLESFQTVTNADADAELPIGYQMVSSWLLTPDSNYRCWQVTEWLSNGNQSVTDCRQSASPAALTVTVPESSMAITQIESHHIQTSLPKIVSVKHRHALLLPDKCRDDLPQAIQIE</sequence>
<comment type="caution">
    <text evidence="2">The sequence shown here is derived from an EMBL/GenBank/DDBJ whole genome shotgun (WGS) entry which is preliminary data.</text>
</comment>
<keyword evidence="3" id="KW-1185">Reference proteome</keyword>